<organism evidence="9 10">
    <name type="scientific">Paenibacillus cellulosilyticus</name>
    <dbReference type="NCBI Taxonomy" id="375489"/>
    <lineage>
        <taxon>Bacteria</taxon>
        <taxon>Bacillati</taxon>
        <taxon>Bacillota</taxon>
        <taxon>Bacilli</taxon>
        <taxon>Bacillales</taxon>
        <taxon>Paenibacillaceae</taxon>
        <taxon>Paenibacillus</taxon>
    </lineage>
</organism>
<comment type="caution">
    <text evidence="9">The sequence shown here is derived from an EMBL/GenBank/DDBJ whole genome shotgun (WGS) entry which is preliminary data.</text>
</comment>
<feature type="transmembrane region" description="Helical" evidence="7">
    <location>
        <begin position="90"/>
        <end position="111"/>
    </location>
</feature>
<feature type="transmembrane region" description="Helical" evidence="7">
    <location>
        <begin position="199"/>
        <end position="224"/>
    </location>
</feature>
<dbReference type="EMBL" id="QGTQ01000016">
    <property type="protein sequence ID" value="PWV98701.1"/>
    <property type="molecule type" value="Genomic_DNA"/>
</dbReference>
<keyword evidence="3" id="KW-1003">Cell membrane</keyword>
<sequence length="293" mass="32545">MQPLLKRTQPAVRNRVVVPKKVKRVLPHVVLMAYVAVILFPFIFVVFSSLKESNLEIAAHPFGFPTKLYFHNYVEAWVKAKISVYFWNSLYLSVSSSVVGVLLAAGTAFALTRMKLLRTSKMIYQFVLIGMLIPGNVLFIAQYVLVMKMGILNTHWALFLPYTAGALPLSVLLIAAFMRNIPTDLEEAAVVDGMGAIRMFLVLILPLTLPALVTVFIVNFLGVWNEYLLANFFISKDALKTLPTGMVGFRDAFQTNYALICTGIVFSVTPVLVIYAFLQEKIIEGITAGSVKG</sequence>
<proteinExistence type="inferred from homology"/>
<dbReference type="PANTHER" id="PTHR32243">
    <property type="entry name" value="MALTOSE TRANSPORT SYSTEM PERMEASE-RELATED"/>
    <property type="match status" value="1"/>
</dbReference>
<feature type="domain" description="ABC transmembrane type-1" evidence="8">
    <location>
        <begin position="86"/>
        <end position="278"/>
    </location>
</feature>
<keyword evidence="4 7" id="KW-0812">Transmembrane</keyword>
<dbReference type="Proteomes" id="UP000246635">
    <property type="component" value="Unassembled WGS sequence"/>
</dbReference>
<evidence type="ECO:0000259" key="8">
    <source>
        <dbReference type="PROSITE" id="PS50928"/>
    </source>
</evidence>
<evidence type="ECO:0000313" key="10">
    <source>
        <dbReference type="Proteomes" id="UP000246635"/>
    </source>
</evidence>
<accession>A0A2V2YQB9</accession>
<dbReference type="RefSeq" id="WP_110045483.1">
    <property type="nucleotide sequence ID" value="NZ_CP054612.1"/>
</dbReference>
<comment type="similarity">
    <text evidence="7">Belongs to the binding-protein-dependent transport system permease family.</text>
</comment>
<evidence type="ECO:0000256" key="5">
    <source>
        <dbReference type="ARBA" id="ARBA00022989"/>
    </source>
</evidence>
<keyword evidence="5 7" id="KW-1133">Transmembrane helix</keyword>
<protein>
    <submittedName>
        <fullName evidence="9">Carbohydrate ABC transporter membrane protein 2 (CUT1 family)</fullName>
    </submittedName>
</protein>
<dbReference type="PROSITE" id="PS50928">
    <property type="entry name" value="ABC_TM1"/>
    <property type="match status" value="1"/>
</dbReference>
<dbReference type="Pfam" id="PF00528">
    <property type="entry name" value="BPD_transp_1"/>
    <property type="match status" value="1"/>
</dbReference>
<keyword evidence="2 7" id="KW-0813">Transport</keyword>
<dbReference type="GO" id="GO:0055085">
    <property type="term" value="P:transmembrane transport"/>
    <property type="evidence" value="ECO:0007669"/>
    <property type="project" value="InterPro"/>
</dbReference>
<comment type="subcellular location">
    <subcellularLocation>
        <location evidence="1 7">Cell membrane</location>
        <topology evidence="1 7">Multi-pass membrane protein</topology>
    </subcellularLocation>
</comment>
<dbReference type="GO" id="GO:0005886">
    <property type="term" value="C:plasma membrane"/>
    <property type="evidence" value="ECO:0007669"/>
    <property type="project" value="UniProtKB-SubCell"/>
</dbReference>
<name>A0A2V2YQB9_9BACL</name>
<evidence type="ECO:0000256" key="1">
    <source>
        <dbReference type="ARBA" id="ARBA00004651"/>
    </source>
</evidence>
<evidence type="ECO:0000313" key="9">
    <source>
        <dbReference type="EMBL" id="PWV98701.1"/>
    </source>
</evidence>
<dbReference type="InterPro" id="IPR000515">
    <property type="entry name" value="MetI-like"/>
</dbReference>
<feature type="transmembrane region" description="Helical" evidence="7">
    <location>
        <begin position="123"/>
        <end position="144"/>
    </location>
</feature>
<dbReference type="CDD" id="cd06261">
    <property type="entry name" value="TM_PBP2"/>
    <property type="match status" value="1"/>
</dbReference>
<reference evidence="9 10" key="1">
    <citation type="submission" date="2018-05" db="EMBL/GenBank/DDBJ databases">
        <title>Genomic Encyclopedia of Type Strains, Phase III (KMG-III): the genomes of soil and plant-associated and newly described type strains.</title>
        <authorList>
            <person name="Whitman W."/>
        </authorList>
    </citation>
    <scope>NUCLEOTIDE SEQUENCE [LARGE SCALE GENOMIC DNA]</scope>
    <source>
        <strain evidence="9 10">CECT 5696</strain>
    </source>
</reference>
<keyword evidence="6 7" id="KW-0472">Membrane</keyword>
<feature type="transmembrane region" description="Helical" evidence="7">
    <location>
        <begin position="25"/>
        <end position="47"/>
    </location>
</feature>
<feature type="transmembrane region" description="Helical" evidence="7">
    <location>
        <begin position="257"/>
        <end position="278"/>
    </location>
</feature>
<dbReference type="InterPro" id="IPR035906">
    <property type="entry name" value="MetI-like_sf"/>
</dbReference>
<evidence type="ECO:0000256" key="3">
    <source>
        <dbReference type="ARBA" id="ARBA00022475"/>
    </source>
</evidence>
<keyword evidence="10" id="KW-1185">Reference proteome</keyword>
<evidence type="ECO:0000256" key="4">
    <source>
        <dbReference type="ARBA" id="ARBA00022692"/>
    </source>
</evidence>
<feature type="transmembrane region" description="Helical" evidence="7">
    <location>
        <begin position="156"/>
        <end position="178"/>
    </location>
</feature>
<dbReference type="Gene3D" id="1.10.3720.10">
    <property type="entry name" value="MetI-like"/>
    <property type="match status" value="1"/>
</dbReference>
<evidence type="ECO:0000256" key="7">
    <source>
        <dbReference type="RuleBase" id="RU363032"/>
    </source>
</evidence>
<dbReference type="InterPro" id="IPR050901">
    <property type="entry name" value="BP-dep_ABC_trans_perm"/>
</dbReference>
<dbReference type="OrthoDB" id="187395at2"/>
<evidence type="ECO:0000256" key="2">
    <source>
        <dbReference type="ARBA" id="ARBA00022448"/>
    </source>
</evidence>
<gene>
    <name evidence="9" type="ORF">DFQ01_116100</name>
</gene>
<dbReference type="SUPFAM" id="SSF161098">
    <property type="entry name" value="MetI-like"/>
    <property type="match status" value="1"/>
</dbReference>
<evidence type="ECO:0000256" key="6">
    <source>
        <dbReference type="ARBA" id="ARBA00023136"/>
    </source>
</evidence>
<dbReference type="PANTHER" id="PTHR32243:SF24">
    <property type="entry name" value="DIACETYLCHITOBIOSE UPTAKE SYSTEM PERMEASE PROTEIN NGCG"/>
    <property type="match status" value="1"/>
</dbReference>
<dbReference type="AlphaFoldDB" id="A0A2V2YQB9"/>